<dbReference type="EMBL" id="JABAYA010000252">
    <property type="protein sequence ID" value="KAF7721574.1"/>
    <property type="molecule type" value="Genomic_DNA"/>
</dbReference>
<feature type="compositionally biased region" description="Basic residues" evidence="1">
    <location>
        <begin position="129"/>
        <end position="142"/>
    </location>
</feature>
<dbReference type="Proteomes" id="UP000605846">
    <property type="component" value="Unassembled WGS sequence"/>
</dbReference>
<reference evidence="2" key="1">
    <citation type="submission" date="2020-01" db="EMBL/GenBank/DDBJ databases">
        <title>Genome Sequencing of Three Apophysomyces-Like Fungal Strains Confirms a Novel Fungal Genus in the Mucoromycota with divergent Burkholderia-like Endosymbiotic Bacteria.</title>
        <authorList>
            <person name="Stajich J.E."/>
            <person name="Macias A.M."/>
            <person name="Carter-House D."/>
            <person name="Lovett B."/>
            <person name="Kasson L.R."/>
            <person name="Berry K."/>
            <person name="Grigoriev I."/>
            <person name="Chang Y."/>
            <person name="Spatafora J."/>
            <person name="Kasson M.T."/>
        </authorList>
    </citation>
    <scope>NUCLEOTIDE SEQUENCE</scope>
    <source>
        <strain evidence="2">NRRL A-21654</strain>
    </source>
</reference>
<proteinExistence type="predicted"/>
<protein>
    <submittedName>
        <fullName evidence="2">Uncharacterized protein</fullName>
    </submittedName>
</protein>
<dbReference type="AlphaFoldDB" id="A0A8H7ELF9"/>
<evidence type="ECO:0000313" key="2">
    <source>
        <dbReference type="EMBL" id="KAF7721574.1"/>
    </source>
</evidence>
<name>A0A8H7ELF9_9FUNG</name>
<keyword evidence="3" id="KW-1185">Reference proteome</keyword>
<organism evidence="2 3">
    <name type="scientific">Apophysomyces ossiformis</name>
    <dbReference type="NCBI Taxonomy" id="679940"/>
    <lineage>
        <taxon>Eukaryota</taxon>
        <taxon>Fungi</taxon>
        <taxon>Fungi incertae sedis</taxon>
        <taxon>Mucoromycota</taxon>
        <taxon>Mucoromycotina</taxon>
        <taxon>Mucoromycetes</taxon>
        <taxon>Mucorales</taxon>
        <taxon>Mucorineae</taxon>
        <taxon>Mucoraceae</taxon>
        <taxon>Apophysomyces</taxon>
    </lineage>
</organism>
<evidence type="ECO:0000313" key="3">
    <source>
        <dbReference type="Proteomes" id="UP000605846"/>
    </source>
</evidence>
<feature type="region of interest" description="Disordered" evidence="1">
    <location>
        <begin position="117"/>
        <end position="144"/>
    </location>
</feature>
<gene>
    <name evidence="2" type="ORF">EC973_004480</name>
</gene>
<sequence>MGKVLQYKHKWSGPYAEKYLHLGARSTQHVEGTHWQIKETLQTTRNLVKTFNAIDIWMCKTAEEERKKFFTEKHKQPVIDEVHTEVMKNLLGKVSFYAINYIKQLLCKMSENAEETSKASSFEKTAKEAKRKKKKLSKQKKEKKLETHELPHNDDLFVLLAKRDFEDKYIEEIKRKWNKVDSAIKQLHFKVNSAILPECYNGTIDVQPDGWYGFRTISCLVKDDEDVFPLVKKEILDTLNKYATIYRDVFHYDIEEL</sequence>
<dbReference type="OrthoDB" id="2379842at2759"/>
<accession>A0A8H7ELF9</accession>
<evidence type="ECO:0000256" key="1">
    <source>
        <dbReference type="SAM" id="MobiDB-lite"/>
    </source>
</evidence>
<comment type="caution">
    <text evidence="2">The sequence shown here is derived from an EMBL/GenBank/DDBJ whole genome shotgun (WGS) entry which is preliminary data.</text>
</comment>